<dbReference type="PROSITE" id="PS52029">
    <property type="entry name" value="LD_TPASE"/>
    <property type="match status" value="1"/>
</dbReference>
<accession>A0ABT0LKQ5</accession>
<dbReference type="PANTHER" id="PTHR30582:SF2">
    <property type="entry name" value="L,D-TRANSPEPTIDASE YCIB-RELATED"/>
    <property type="match status" value="1"/>
</dbReference>
<evidence type="ECO:0000256" key="4">
    <source>
        <dbReference type="ARBA" id="ARBA00022960"/>
    </source>
</evidence>
<organism evidence="9 10">
    <name type="scientific">Xanthomonas nasturtii</name>
    <dbReference type="NCBI Taxonomy" id="1843581"/>
    <lineage>
        <taxon>Bacteria</taxon>
        <taxon>Pseudomonadati</taxon>
        <taxon>Pseudomonadota</taxon>
        <taxon>Gammaproteobacteria</taxon>
        <taxon>Lysobacterales</taxon>
        <taxon>Lysobacteraceae</taxon>
        <taxon>Xanthomonas</taxon>
    </lineage>
</organism>
<dbReference type="SUPFAM" id="SSF141523">
    <property type="entry name" value="L,D-transpeptidase catalytic domain-like"/>
    <property type="match status" value="1"/>
</dbReference>
<dbReference type="CDD" id="cd16913">
    <property type="entry name" value="YkuD_like"/>
    <property type="match status" value="1"/>
</dbReference>
<keyword evidence="4 7" id="KW-0133">Cell shape</keyword>
<dbReference type="Proteomes" id="UP001167357">
    <property type="component" value="Unassembled WGS sequence"/>
</dbReference>
<evidence type="ECO:0000256" key="2">
    <source>
        <dbReference type="ARBA" id="ARBA00005992"/>
    </source>
</evidence>
<keyword evidence="3" id="KW-0808">Transferase</keyword>
<comment type="pathway">
    <text evidence="1 7">Cell wall biogenesis; peptidoglycan biosynthesis.</text>
</comment>
<evidence type="ECO:0000313" key="9">
    <source>
        <dbReference type="EMBL" id="MCL1549931.1"/>
    </source>
</evidence>
<dbReference type="InterPro" id="IPR005490">
    <property type="entry name" value="LD_TPept_cat_dom"/>
</dbReference>
<evidence type="ECO:0000313" key="10">
    <source>
        <dbReference type="Proteomes" id="UP001167357"/>
    </source>
</evidence>
<comment type="caution">
    <text evidence="9">The sequence shown here is derived from an EMBL/GenBank/DDBJ whole genome shotgun (WGS) entry which is preliminary data.</text>
</comment>
<dbReference type="NCBIfam" id="NF004785">
    <property type="entry name" value="PRK06132.1-2"/>
    <property type="match status" value="1"/>
</dbReference>
<protein>
    <submittedName>
        <fullName evidence="9">L,D-transpeptidase</fullName>
    </submittedName>
</protein>
<dbReference type="PANTHER" id="PTHR30582">
    <property type="entry name" value="L,D-TRANSPEPTIDASE"/>
    <property type="match status" value="1"/>
</dbReference>
<dbReference type="InterPro" id="IPR016915">
    <property type="entry name" value="UCP029342"/>
</dbReference>
<evidence type="ECO:0000256" key="7">
    <source>
        <dbReference type="PROSITE-ProRule" id="PRU01373"/>
    </source>
</evidence>
<dbReference type="InterPro" id="IPR038063">
    <property type="entry name" value="Transpep_catalytic_dom"/>
</dbReference>
<name>A0ABT0LKQ5_9XANT</name>
<evidence type="ECO:0000259" key="8">
    <source>
        <dbReference type="PROSITE" id="PS52029"/>
    </source>
</evidence>
<keyword evidence="5 7" id="KW-0573">Peptidoglycan synthesis</keyword>
<feature type="domain" description="L,D-TPase catalytic" evidence="8">
    <location>
        <begin position="82"/>
        <end position="191"/>
    </location>
</feature>
<keyword evidence="6 7" id="KW-0961">Cell wall biogenesis/degradation</keyword>
<gene>
    <name evidence="9" type="ORF">M3O51_01000</name>
</gene>
<evidence type="ECO:0000256" key="1">
    <source>
        <dbReference type="ARBA" id="ARBA00004752"/>
    </source>
</evidence>
<sequence length="374" mass="39550">MTAGQYMTRTPCPARIVPFLLLDAPMRPLLTFALFCTLLICGQAVAVPFWGARQSSAADTPPAQLKPGEWIWGGVSRGWGPMAVIVSLTEQRAYAYRNGILIGVSTISSGKPGHETPTGVFTILQKDKDHRSSIYNAAPMPYQQRLTWDGVALHAGGLPGYPESHGCVHLPSEFARLLFDNSNMGMVVVVAQAGIDADDVVHPRALSPIDPTTGAERALLPLPNGQVFAWQPELAPTGPISMLVSSSDQQLMVYRNGVEIGRAQVALRAQPGAAPLGTQAFIVGQGYLPGKVAGLPGQRMPNWMRIGIPGSNAAAGQALDADTVARLQVPPAFLAGLLPLLTPGVVLVATDQRILPETTGGKLQVLDSDPPEAP</sequence>
<proteinExistence type="inferred from homology"/>
<reference evidence="9" key="1">
    <citation type="submission" date="2022-04" db="EMBL/GenBank/DDBJ databases">
        <title>Genomic comparison of 19 strains of Xanthomonas nasturtii, a newly emerging watercress pathogen.</title>
        <authorList>
            <person name="Harrison J."/>
            <person name="Greer S."/>
            <person name="Hussain R."/>
            <person name="Lascelles D."/>
            <person name="Roberts M."/>
            <person name="Carter B."/>
            <person name="Bryning A."/>
            <person name="Carroll S."/>
            <person name="Aspin A."/>
            <person name="Cruz L."/>
            <person name="Cruz J."/>
            <person name="Grant M."/>
            <person name="Vicente J."/>
            <person name="Studholme D.J."/>
        </authorList>
    </citation>
    <scope>NUCLEOTIDE SEQUENCE</scope>
    <source>
        <strain evidence="9">10016B</strain>
    </source>
</reference>
<keyword evidence="10" id="KW-1185">Reference proteome</keyword>
<comment type="similarity">
    <text evidence="2">Belongs to the YkuD family.</text>
</comment>
<evidence type="ECO:0000256" key="3">
    <source>
        <dbReference type="ARBA" id="ARBA00022679"/>
    </source>
</evidence>
<feature type="active site" description="Proton donor/acceptor" evidence="7">
    <location>
        <position position="154"/>
    </location>
</feature>
<dbReference type="EMBL" id="JAMBED010000001">
    <property type="protein sequence ID" value="MCL1549931.1"/>
    <property type="molecule type" value="Genomic_DNA"/>
</dbReference>
<dbReference type="Pfam" id="PF03734">
    <property type="entry name" value="YkuD"/>
    <property type="match status" value="1"/>
</dbReference>
<feature type="active site" description="Nucleophile" evidence="7">
    <location>
        <position position="167"/>
    </location>
</feature>
<dbReference type="Gene3D" id="2.40.440.10">
    <property type="entry name" value="L,D-transpeptidase catalytic domain-like"/>
    <property type="match status" value="1"/>
</dbReference>
<dbReference type="InterPro" id="IPR050979">
    <property type="entry name" value="LD-transpeptidase"/>
</dbReference>
<evidence type="ECO:0000256" key="5">
    <source>
        <dbReference type="ARBA" id="ARBA00022984"/>
    </source>
</evidence>
<evidence type="ECO:0000256" key="6">
    <source>
        <dbReference type="ARBA" id="ARBA00023316"/>
    </source>
</evidence>
<dbReference type="PIRSF" id="PIRSF029342">
    <property type="entry name" value="UCP029342_ErfK/YbiS/YcfS/YnhG"/>
    <property type="match status" value="1"/>
</dbReference>